<proteinExistence type="predicted"/>
<dbReference type="EMBL" id="SRLO01004259">
    <property type="protein sequence ID" value="TNN30654.1"/>
    <property type="molecule type" value="Genomic_DNA"/>
</dbReference>
<evidence type="ECO:0000313" key="2">
    <source>
        <dbReference type="EMBL" id="TNN30654.1"/>
    </source>
</evidence>
<accession>A0A4Z2EQK2</accession>
<organism evidence="2 3">
    <name type="scientific">Liparis tanakae</name>
    <name type="common">Tanaka's snailfish</name>
    <dbReference type="NCBI Taxonomy" id="230148"/>
    <lineage>
        <taxon>Eukaryota</taxon>
        <taxon>Metazoa</taxon>
        <taxon>Chordata</taxon>
        <taxon>Craniata</taxon>
        <taxon>Vertebrata</taxon>
        <taxon>Euteleostomi</taxon>
        <taxon>Actinopterygii</taxon>
        <taxon>Neopterygii</taxon>
        <taxon>Teleostei</taxon>
        <taxon>Neoteleostei</taxon>
        <taxon>Acanthomorphata</taxon>
        <taxon>Eupercaria</taxon>
        <taxon>Perciformes</taxon>
        <taxon>Cottioidei</taxon>
        <taxon>Cottales</taxon>
        <taxon>Liparidae</taxon>
        <taxon>Liparis</taxon>
    </lineage>
</organism>
<dbReference type="Proteomes" id="UP000314294">
    <property type="component" value="Unassembled WGS sequence"/>
</dbReference>
<gene>
    <name evidence="2" type="ORF">EYF80_059195</name>
</gene>
<name>A0A4Z2EQK2_9TELE</name>
<sequence length="64" mass="6838">MGLSSFPQSSRKETSGSASSARSDLRCIVGNFSHVNRRGVRRAEEAESELEVSGGVALLDQVEV</sequence>
<evidence type="ECO:0000313" key="3">
    <source>
        <dbReference type="Proteomes" id="UP000314294"/>
    </source>
</evidence>
<reference evidence="2 3" key="1">
    <citation type="submission" date="2019-03" db="EMBL/GenBank/DDBJ databases">
        <title>First draft genome of Liparis tanakae, snailfish: a comprehensive survey of snailfish specific genes.</title>
        <authorList>
            <person name="Kim W."/>
            <person name="Song I."/>
            <person name="Jeong J.-H."/>
            <person name="Kim D."/>
            <person name="Kim S."/>
            <person name="Ryu S."/>
            <person name="Song J.Y."/>
            <person name="Lee S.K."/>
        </authorList>
    </citation>
    <scope>NUCLEOTIDE SEQUENCE [LARGE SCALE GENOMIC DNA]</scope>
    <source>
        <tissue evidence="2">Muscle</tissue>
    </source>
</reference>
<dbReference type="AlphaFoldDB" id="A0A4Z2EQK2"/>
<evidence type="ECO:0000256" key="1">
    <source>
        <dbReference type="SAM" id="MobiDB-lite"/>
    </source>
</evidence>
<feature type="region of interest" description="Disordered" evidence="1">
    <location>
        <begin position="1"/>
        <end position="22"/>
    </location>
</feature>
<protein>
    <submittedName>
        <fullName evidence="2">Uncharacterized protein</fullName>
    </submittedName>
</protein>
<keyword evidence="3" id="KW-1185">Reference proteome</keyword>
<comment type="caution">
    <text evidence="2">The sequence shown here is derived from an EMBL/GenBank/DDBJ whole genome shotgun (WGS) entry which is preliminary data.</text>
</comment>